<keyword evidence="4" id="KW-1185">Reference proteome</keyword>
<evidence type="ECO:0000313" key="3">
    <source>
        <dbReference type="EMBL" id="MBK4739229.1"/>
    </source>
</evidence>
<dbReference type="Pfam" id="PF00990">
    <property type="entry name" value="GGDEF"/>
    <property type="match status" value="1"/>
</dbReference>
<dbReference type="GO" id="GO:0071111">
    <property type="term" value="F:cyclic-guanylate-specific phosphodiesterase activity"/>
    <property type="evidence" value="ECO:0007669"/>
    <property type="project" value="InterPro"/>
</dbReference>
<dbReference type="FunFam" id="3.20.20.450:FF:000001">
    <property type="entry name" value="Cyclic di-GMP phosphodiesterase yahA"/>
    <property type="match status" value="1"/>
</dbReference>
<dbReference type="CDD" id="cd01949">
    <property type="entry name" value="GGDEF"/>
    <property type="match status" value="1"/>
</dbReference>
<protein>
    <submittedName>
        <fullName evidence="3">Sensor domain-containing phosphodiesterase</fullName>
    </submittedName>
</protein>
<evidence type="ECO:0000259" key="1">
    <source>
        <dbReference type="PROSITE" id="PS50883"/>
    </source>
</evidence>
<dbReference type="PANTHER" id="PTHR33121:SF79">
    <property type="entry name" value="CYCLIC DI-GMP PHOSPHODIESTERASE PDED-RELATED"/>
    <property type="match status" value="1"/>
</dbReference>
<dbReference type="SUPFAM" id="SSF55073">
    <property type="entry name" value="Nucleotide cyclase"/>
    <property type="match status" value="1"/>
</dbReference>
<feature type="domain" description="GGDEF" evidence="2">
    <location>
        <begin position="223"/>
        <end position="356"/>
    </location>
</feature>
<accession>A0A934T3S1</accession>
<dbReference type="PANTHER" id="PTHR33121">
    <property type="entry name" value="CYCLIC DI-GMP PHOSPHODIESTERASE PDEF"/>
    <property type="match status" value="1"/>
</dbReference>
<dbReference type="CDD" id="cd01948">
    <property type="entry name" value="EAL"/>
    <property type="match status" value="1"/>
</dbReference>
<dbReference type="Pfam" id="PF01590">
    <property type="entry name" value="GAF"/>
    <property type="match status" value="1"/>
</dbReference>
<dbReference type="PROSITE" id="PS50883">
    <property type="entry name" value="EAL"/>
    <property type="match status" value="1"/>
</dbReference>
<proteinExistence type="predicted"/>
<dbReference type="SMART" id="SM00052">
    <property type="entry name" value="EAL"/>
    <property type="match status" value="1"/>
</dbReference>
<dbReference type="AlphaFoldDB" id="A0A934T3S1"/>
<reference evidence="3" key="1">
    <citation type="submission" date="2021-01" db="EMBL/GenBank/DDBJ databases">
        <title>Genome sequence of strain Noviherbaspirillum sp. DKR-6.</title>
        <authorList>
            <person name="Chaudhary D.K."/>
        </authorList>
    </citation>
    <scope>NUCLEOTIDE SEQUENCE</scope>
    <source>
        <strain evidence="3">DKR-6</strain>
    </source>
</reference>
<sequence>MVPIQKPVSASPMMVEMSPNIDIAPVEGLDRLTRLATYALNVPTALISLVDNNRQWFKARCGFEGNGMSLDVSFCAHVVATGKPLIVTDALSDARFVENPLVRGAPFIRFYAGFPIHSQSAEVIGTFCVIDFQERNFTKKEISVLEEFAKSAEELIFLRQLAQASYELSSVLRNSENHSSIYGTQLQHLDCLLSYDGLGEVKSRNGFTEQLQHAVKCWEAADASGIVAYIDLDNFRNLNGSHGPYVADMVLQMLGQRLRKALPAGGIAARVDSDEFIAMWSQPVEGQINESVLAELSRQIREPLYIQGYEIAVGCTIGYAHYPTDSTEPAVLLTAANVAMHHAKSLGRGIIQRHRATNAHSNARLETDLRQALQNNEFEVHYQPKVNLRTGRITGVEALLRWRHAELGMVPPSKFIPLAEENGLIVQIGEWVLHTACKQIREWIDAGLGGVPVAVNLSGRQLLNNDIIRTIQHVIEEYALGPGMLEMELTESVSMRDPKKSAEVMHKLRGMGVTLAIDDFGTGYSSLSYLKRLPIDKIKIDRSFVSDMTEDADSLSIVQAIITLAHRLNLSVVAEGVESEKQLTFLALNLCEEMQGYYFSKPLPAEECTELLSVGRTLSLNQQTGMAIAALFGCR</sequence>
<dbReference type="InterPro" id="IPR029787">
    <property type="entry name" value="Nucleotide_cyclase"/>
</dbReference>
<dbReference type="Gene3D" id="3.30.450.40">
    <property type="match status" value="1"/>
</dbReference>
<dbReference type="PROSITE" id="PS50887">
    <property type="entry name" value="GGDEF"/>
    <property type="match status" value="1"/>
</dbReference>
<dbReference type="InterPro" id="IPR050706">
    <property type="entry name" value="Cyclic-di-GMP_PDE-like"/>
</dbReference>
<dbReference type="SUPFAM" id="SSF141868">
    <property type="entry name" value="EAL domain-like"/>
    <property type="match status" value="1"/>
</dbReference>
<feature type="domain" description="EAL" evidence="1">
    <location>
        <begin position="362"/>
        <end position="616"/>
    </location>
</feature>
<evidence type="ECO:0000259" key="2">
    <source>
        <dbReference type="PROSITE" id="PS50887"/>
    </source>
</evidence>
<comment type="caution">
    <text evidence="3">The sequence shown here is derived from an EMBL/GenBank/DDBJ whole genome shotgun (WGS) entry which is preliminary data.</text>
</comment>
<evidence type="ECO:0000313" key="4">
    <source>
        <dbReference type="Proteomes" id="UP000622890"/>
    </source>
</evidence>
<dbReference type="InterPro" id="IPR035919">
    <property type="entry name" value="EAL_sf"/>
</dbReference>
<dbReference type="Proteomes" id="UP000622890">
    <property type="component" value="Unassembled WGS sequence"/>
</dbReference>
<dbReference type="InterPro" id="IPR000160">
    <property type="entry name" value="GGDEF_dom"/>
</dbReference>
<dbReference type="Gene3D" id="3.30.70.270">
    <property type="match status" value="1"/>
</dbReference>
<dbReference type="InterPro" id="IPR043128">
    <property type="entry name" value="Rev_trsase/Diguanyl_cyclase"/>
</dbReference>
<dbReference type="InterPro" id="IPR029016">
    <property type="entry name" value="GAF-like_dom_sf"/>
</dbReference>
<dbReference type="Pfam" id="PF00563">
    <property type="entry name" value="EAL"/>
    <property type="match status" value="1"/>
</dbReference>
<organism evidence="3 4">
    <name type="scientific">Noviherbaspirillum pedocola</name>
    <dbReference type="NCBI Taxonomy" id="2801341"/>
    <lineage>
        <taxon>Bacteria</taxon>
        <taxon>Pseudomonadati</taxon>
        <taxon>Pseudomonadota</taxon>
        <taxon>Betaproteobacteria</taxon>
        <taxon>Burkholderiales</taxon>
        <taxon>Oxalobacteraceae</taxon>
        <taxon>Noviherbaspirillum</taxon>
    </lineage>
</organism>
<name>A0A934T3S1_9BURK</name>
<dbReference type="NCBIfam" id="TIGR00254">
    <property type="entry name" value="GGDEF"/>
    <property type="match status" value="1"/>
</dbReference>
<dbReference type="Gene3D" id="3.20.20.450">
    <property type="entry name" value="EAL domain"/>
    <property type="match status" value="1"/>
</dbReference>
<gene>
    <name evidence="3" type="ORF">JJB74_31945</name>
</gene>
<dbReference type="InterPro" id="IPR003018">
    <property type="entry name" value="GAF"/>
</dbReference>
<dbReference type="SMART" id="SM00267">
    <property type="entry name" value="GGDEF"/>
    <property type="match status" value="1"/>
</dbReference>
<dbReference type="EMBL" id="JAEPBG010000044">
    <property type="protein sequence ID" value="MBK4739229.1"/>
    <property type="molecule type" value="Genomic_DNA"/>
</dbReference>
<dbReference type="SUPFAM" id="SSF55781">
    <property type="entry name" value="GAF domain-like"/>
    <property type="match status" value="1"/>
</dbReference>
<dbReference type="SMART" id="SM00065">
    <property type="entry name" value="GAF"/>
    <property type="match status" value="1"/>
</dbReference>
<dbReference type="InterPro" id="IPR001633">
    <property type="entry name" value="EAL_dom"/>
</dbReference>